<evidence type="ECO:0000256" key="2">
    <source>
        <dbReference type="SAM" id="SignalP"/>
    </source>
</evidence>
<proteinExistence type="predicted"/>
<dbReference type="Pfam" id="PF01522">
    <property type="entry name" value="Polysacc_deac_1"/>
    <property type="match status" value="1"/>
</dbReference>
<feature type="domain" description="NodB homology" evidence="3">
    <location>
        <begin position="146"/>
        <end position="330"/>
    </location>
</feature>
<feature type="region of interest" description="Disordered" evidence="1">
    <location>
        <begin position="112"/>
        <end position="138"/>
    </location>
</feature>
<dbReference type="STRING" id="1742359.GCA_001439625_01815"/>
<evidence type="ECO:0000259" key="3">
    <source>
        <dbReference type="PROSITE" id="PS51677"/>
    </source>
</evidence>
<keyword evidence="2" id="KW-0732">Signal</keyword>
<protein>
    <submittedName>
        <fullName evidence="4">Polysaccharide deacetylase</fullName>
    </submittedName>
</protein>
<evidence type="ECO:0000256" key="1">
    <source>
        <dbReference type="SAM" id="MobiDB-lite"/>
    </source>
</evidence>
<dbReference type="OrthoDB" id="258610at2"/>
<name>A0A5B8Z528_CYTDA</name>
<dbReference type="AlphaFoldDB" id="A0A5B8Z528"/>
<feature type="signal peptide" evidence="2">
    <location>
        <begin position="1"/>
        <end position="24"/>
    </location>
</feature>
<dbReference type="SUPFAM" id="SSF88713">
    <property type="entry name" value="Glycoside hydrolase/deacetylase"/>
    <property type="match status" value="1"/>
</dbReference>
<dbReference type="PANTHER" id="PTHR10587">
    <property type="entry name" value="GLYCOSYL TRANSFERASE-RELATED"/>
    <property type="match status" value="1"/>
</dbReference>
<dbReference type="PROSITE" id="PS51677">
    <property type="entry name" value="NODB"/>
    <property type="match status" value="1"/>
</dbReference>
<dbReference type="RefSeq" id="WP_057770977.1">
    <property type="nucleotide sequence ID" value="NZ_CP042593.1"/>
</dbReference>
<evidence type="ECO:0000313" key="5">
    <source>
        <dbReference type="Proteomes" id="UP000321555"/>
    </source>
</evidence>
<sequence>MRRKRKRKSIKTRTKLMLSMMVCTSLVLVNFDSSKKNETLAVSSLTQPINIMYSLMTNKNFQQYDEMNGPIHNYFRRINNNNNKQIKVEKDKKINEGKETNIESQKQIVKKETVDKTAGVSNSNTTESSNKGNKQTQTIKQQNELKKVYLTFDDGPSAYTNDILETLSSYGMKATFFMLEPNMRTYPEEVKSIINNGHIPALHGVTHNTSKIYSSEKTVVDEMTKAQATLKNLTGEVTHLIRTPYGSAPYMKPSYKQAVETAGFQLWDWTVDSEDWKYKNGEYVSHVIYQIENYPYRDKPIIILLHDRKTTAEHLPALLEYLKSKGYEAEILNEQMTAINF</sequence>
<dbReference type="InterPro" id="IPR050248">
    <property type="entry name" value="Polysacc_deacetylase_ArnD"/>
</dbReference>
<dbReference type="Proteomes" id="UP000321555">
    <property type="component" value="Chromosome"/>
</dbReference>
<dbReference type="GO" id="GO:0016810">
    <property type="term" value="F:hydrolase activity, acting on carbon-nitrogen (but not peptide) bonds"/>
    <property type="evidence" value="ECO:0007669"/>
    <property type="project" value="InterPro"/>
</dbReference>
<reference evidence="5" key="1">
    <citation type="submission" date="2019-08" db="EMBL/GenBank/DDBJ databases">
        <authorList>
            <person name="Zheng X."/>
        </authorList>
    </citation>
    <scope>NUCLEOTIDE SEQUENCE [LARGE SCALE GENOMIC DNA]</scope>
    <source>
        <strain evidence="5">FJAT-25496</strain>
    </source>
</reference>
<keyword evidence="5" id="KW-1185">Reference proteome</keyword>
<dbReference type="EMBL" id="CP042593">
    <property type="protein sequence ID" value="QED48214.1"/>
    <property type="molecule type" value="Genomic_DNA"/>
</dbReference>
<dbReference type="Gene3D" id="3.20.20.370">
    <property type="entry name" value="Glycoside hydrolase/deacetylase"/>
    <property type="match status" value="1"/>
</dbReference>
<gene>
    <name evidence="4" type="ORF">FSZ17_13735</name>
</gene>
<dbReference type="GO" id="GO:0005975">
    <property type="term" value="P:carbohydrate metabolic process"/>
    <property type="evidence" value="ECO:0007669"/>
    <property type="project" value="InterPro"/>
</dbReference>
<organism evidence="4 5">
    <name type="scientific">Cytobacillus dafuensis</name>
    <name type="common">Bacillus dafuensis</name>
    <dbReference type="NCBI Taxonomy" id="1742359"/>
    <lineage>
        <taxon>Bacteria</taxon>
        <taxon>Bacillati</taxon>
        <taxon>Bacillota</taxon>
        <taxon>Bacilli</taxon>
        <taxon>Bacillales</taxon>
        <taxon>Bacillaceae</taxon>
        <taxon>Cytobacillus</taxon>
    </lineage>
</organism>
<dbReference type="CDD" id="cd10944">
    <property type="entry name" value="CE4_SmPgdA_like"/>
    <property type="match status" value="1"/>
</dbReference>
<accession>A0A5B8Z528</accession>
<feature type="compositionally biased region" description="Polar residues" evidence="1">
    <location>
        <begin position="119"/>
        <end position="138"/>
    </location>
</feature>
<dbReference type="PANTHER" id="PTHR10587:SF125">
    <property type="entry name" value="POLYSACCHARIDE DEACETYLASE YHEN-RELATED"/>
    <property type="match status" value="1"/>
</dbReference>
<feature type="chain" id="PRO_5039168665" evidence="2">
    <location>
        <begin position="25"/>
        <end position="341"/>
    </location>
</feature>
<dbReference type="InterPro" id="IPR011330">
    <property type="entry name" value="Glyco_hydro/deAcase_b/a-brl"/>
</dbReference>
<dbReference type="InterPro" id="IPR002509">
    <property type="entry name" value="NODB_dom"/>
</dbReference>
<dbReference type="KEGG" id="bda:FSZ17_13735"/>
<evidence type="ECO:0000313" key="4">
    <source>
        <dbReference type="EMBL" id="QED48214.1"/>
    </source>
</evidence>